<dbReference type="Proteomes" id="UP000177376">
    <property type="component" value="Unassembled WGS sequence"/>
</dbReference>
<gene>
    <name evidence="2" type="ORF">A3A02_00385</name>
</gene>
<comment type="caution">
    <text evidence="2">The sequence shown here is derived from an EMBL/GenBank/DDBJ whole genome shotgun (WGS) entry which is preliminary data.</text>
</comment>
<evidence type="ECO:0000313" key="3">
    <source>
        <dbReference type="Proteomes" id="UP000177376"/>
    </source>
</evidence>
<keyword evidence="1" id="KW-1133">Transmembrane helix</keyword>
<evidence type="ECO:0000313" key="2">
    <source>
        <dbReference type="EMBL" id="OGY51880.1"/>
    </source>
</evidence>
<accession>A0A1G1YJL1</accession>
<organism evidence="2 3">
    <name type="scientific">Candidatus Buchananbacteria bacterium RIFCSPLOWO2_01_FULL_39_33</name>
    <dbReference type="NCBI Taxonomy" id="1797543"/>
    <lineage>
        <taxon>Bacteria</taxon>
        <taxon>Candidatus Buchananiibacteriota</taxon>
    </lineage>
</organism>
<dbReference type="AlphaFoldDB" id="A0A1G1YJL1"/>
<reference evidence="2 3" key="1">
    <citation type="journal article" date="2016" name="Nat. Commun.">
        <title>Thousands of microbial genomes shed light on interconnected biogeochemical processes in an aquifer system.</title>
        <authorList>
            <person name="Anantharaman K."/>
            <person name="Brown C.T."/>
            <person name="Hug L.A."/>
            <person name="Sharon I."/>
            <person name="Castelle C.J."/>
            <person name="Probst A.J."/>
            <person name="Thomas B.C."/>
            <person name="Singh A."/>
            <person name="Wilkins M.J."/>
            <person name="Karaoz U."/>
            <person name="Brodie E.L."/>
            <person name="Williams K.H."/>
            <person name="Hubbard S.S."/>
            <person name="Banfield J.F."/>
        </authorList>
    </citation>
    <scope>NUCLEOTIDE SEQUENCE [LARGE SCALE GENOMIC DNA]</scope>
</reference>
<evidence type="ECO:0000256" key="1">
    <source>
        <dbReference type="SAM" id="Phobius"/>
    </source>
</evidence>
<feature type="transmembrane region" description="Helical" evidence="1">
    <location>
        <begin position="39"/>
        <end position="60"/>
    </location>
</feature>
<name>A0A1G1YJL1_9BACT</name>
<keyword evidence="1" id="KW-0812">Transmembrane</keyword>
<sequence>MDVWKLLAWISIFCGLVTYLIGWSALLLSATIWGIATEFWFYDAIAVGIFGVFFLMYGSYGRQLK</sequence>
<protein>
    <submittedName>
        <fullName evidence="2">Uncharacterized protein</fullName>
    </submittedName>
</protein>
<proteinExistence type="predicted"/>
<dbReference type="EMBL" id="MHIM01000029">
    <property type="protein sequence ID" value="OGY51880.1"/>
    <property type="molecule type" value="Genomic_DNA"/>
</dbReference>
<feature type="transmembrane region" description="Helical" evidence="1">
    <location>
        <begin position="7"/>
        <end position="33"/>
    </location>
</feature>
<keyword evidence="1" id="KW-0472">Membrane</keyword>